<evidence type="ECO:0000256" key="3">
    <source>
        <dbReference type="PROSITE-ProRule" id="PRU00267"/>
    </source>
</evidence>
<accession>Q96X11</accession>
<evidence type="ECO:0000259" key="4">
    <source>
        <dbReference type="PROSITE" id="PS50118"/>
    </source>
</evidence>
<dbReference type="InterPro" id="IPR009071">
    <property type="entry name" value="HMG_box_dom"/>
</dbReference>
<proteinExistence type="predicted"/>
<dbReference type="GO" id="GO:0000122">
    <property type="term" value="P:negative regulation of transcription by RNA polymerase II"/>
    <property type="evidence" value="ECO:0007669"/>
    <property type="project" value="TreeGrafter"/>
</dbReference>
<dbReference type="PANTHER" id="PTHR10270:SF161">
    <property type="entry name" value="SEX-DETERMINING REGION Y PROTEIN"/>
    <property type="match status" value="1"/>
</dbReference>
<protein>
    <submittedName>
        <fullName evidence="5">Mating type 2 protein</fullName>
    </submittedName>
</protein>
<keyword evidence="1 3" id="KW-0238">DNA-binding</keyword>
<reference evidence="5" key="1">
    <citation type="journal article" date="2003" name="Curr. Genet.">
        <title>Sequence diversity of mating-type genes in Phaeosphaeria avenaria.</title>
        <authorList>
            <person name="Ueng P.P."/>
            <person name="Dai Q."/>
            <person name="Cui K.-R."/>
            <person name="Czembor P.C."/>
            <person name="Cunfer B.M."/>
            <person name="Tsang H."/>
            <person name="Arseniuk E."/>
            <person name="Bergstrom G.C."/>
        </authorList>
    </citation>
    <scope>NUCLEOTIDE SEQUENCE</scope>
    <source>
        <strain evidence="5">ATCC26370</strain>
    </source>
</reference>
<dbReference type="GO" id="GO:0001228">
    <property type="term" value="F:DNA-binding transcription activator activity, RNA polymerase II-specific"/>
    <property type="evidence" value="ECO:0007669"/>
    <property type="project" value="TreeGrafter"/>
</dbReference>
<feature type="domain" description="HMG box" evidence="4">
    <location>
        <begin position="1"/>
        <end position="63"/>
    </location>
</feature>
<evidence type="ECO:0000256" key="2">
    <source>
        <dbReference type="ARBA" id="ARBA00023163"/>
    </source>
</evidence>
<dbReference type="SUPFAM" id="SSF47095">
    <property type="entry name" value="HMG-box"/>
    <property type="match status" value="1"/>
</dbReference>
<keyword evidence="3" id="KW-0539">Nucleus</keyword>
<dbReference type="SMART" id="SM00398">
    <property type="entry name" value="HMG"/>
    <property type="match status" value="1"/>
</dbReference>
<evidence type="ECO:0000256" key="1">
    <source>
        <dbReference type="ARBA" id="ARBA00023125"/>
    </source>
</evidence>
<dbReference type="GO" id="GO:0005634">
    <property type="term" value="C:nucleus"/>
    <property type="evidence" value="ECO:0007669"/>
    <property type="project" value="UniProtKB-UniRule"/>
</dbReference>
<dbReference type="GO" id="GO:0030154">
    <property type="term" value="P:cell differentiation"/>
    <property type="evidence" value="ECO:0007669"/>
    <property type="project" value="TreeGrafter"/>
</dbReference>
<dbReference type="EMBL" id="AF358826">
    <property type="protein sequence ID" value="AAK51442.1"/>
    <property type="molecule type" value="Genomic_DNA"/>
</dbReference>
<keyword evidence="2" id="KW-0804">Transcription</keyword>
<dbReference type="GO" id="GO:0000978">
    <property type="term" value="F:RNA polymerase II cis-regulatory region sequence-specific DNA binding"/>
    <property type="evidence" value="ECO:0007669"/>
    <property type="project" value="TreeGrafter"/>
</dbReference>
<dbReference type="AlphaFoldDB" id="Q96X11"/>
<feature type="DNA-binding region" description="HMG box" evidence="3">
    <location>
        <begin position="1"/>
        <end position="63"/>
    </location>
</feature>
<dbReference type="Gene3D" id="1.10.30.10">
    <property type="entry name" value="High mobility group box domain"/>
    <property type="match status" value="1"/>
</dbReference>
<dbReference type="InterPro" id="IPR036910">
    <property type="entry name" value="HMG_box_dom_sf"/>
</dbReference>
<feature type="non-terminal residue" evidence="5">
    <location>
        <position position="66"/>
    </location>
</feature>
<name>Q96X11_9PLEO</name>
<feature type="non-terminal residue" evidence="5">
    <location>
        <position position="1"/>
    </location>
</feature>
<dbReference type="Pfam" id="PF00505">
    <property type="entry name" value="HMG_box"/>
    <property type="match status" value="1"/>
</dbReference>
<dbReference type="PROSITE" id="PS50118">
    <property type="entry name" value="HMG_BOX_2"/>
    <property type="match status" value="1"/>
</dbReference>
<dbReference type="PANTHER" id="PTHR10270">
    <property type="entry name" value="SOX TRANSCRIPTION FACTOR"/>
    <property type="match status" value="1"/>
</dbReference>
<dbReference type="CDD" id="cd01389">
    <property type="entry name" value="HMG-box_ROX1-like"/>
    <property type="match status" value="1"/>
</dbReference>
<organism evidence="5">
    <name type="scientific">Parastagonospora avenae f. sp. tritici</name>
    <dbReference type="NCBI Taxonomy" id="54790"/>
    <lineage>
        <taxon>Eukaryota</taxon>
        <taxon>Fungi</taxon>
        <taxon>Dikarya</taxon>
        <taxon>Ascomycota</taxon>
        <taxon>Pezizomycotina</taxon>
        <taxon>Dothideomycetes</taxon>
        <taxon>Pleosporomycetidae</taxon>
        <taxon>Pleosporales</taxon>
        <taxon>Pleosporineae</taxon>
        <taxon>Phaeosphaeriaceae</taxon>
        <taxon>Parastagonospora</taxon>
    </lineage>
</organism>
<sequence length="66" mass="7936">KWMLYRDEQHKLLKAENPDLSVQQISKICSERWRNLDAEQKAFWDKAGVEAVKEHSRLFPNYVYTP</sequence>
<evidence type="ECO:0000313" key="5">
    <source>
        <dbReference type="EMBL" id="AAK51442.1"/>
    </source>
</evidence>
<dbReference type="InterPro" id="IPR050140">
    <property type="entry name" value="SRY-related_HMG-box_TF-like"/>
</dbReference>